<evidence type="ECO:0000313" key="4">
    <source>
        <dbReference type="EMBL" id="KAH6830872.1"/>
    </source>
</evidence>
<evidence type="ECO:0000313" key="5">
    <source>
        <dbReference type="Proteomes" id="UP001190926"/>
    </source>
</evidence>
<accession>A0AAD4JBV6</accession>
<dbReference type="EMBL" id="SDAM02000091">
    <property type="protein sequence ID" value="KAH6830872.1"/>
    <property type="molecule type" value="Genomic_DNA"/>
</dbReference>
<dbReference type="InterPro" id="IPR019775">
    <property type="entry name" value="WD40_repeat_CS"/>
</dbReference>
<keyword evidence="2" id="KW-0677">Repeat</keyword>
<dbReference type="InterPro" id="IPR001680">
    <property type="entry name" value="WD40_rpt"/>
</dbReference>
<protein>
    <submittedName>
        <fullName evidence="4">Transducin family protein / WD-40 repeat family protein</fullName>
    </submittedName>
</protein>
<feature type="repeat" description="WD" evidence="3">
    <location>
        <begin position="20"/>
        <end position="40"/>
    </location>
</feature>
<sequence>MSRAGQSSNLRSRNLHLAQSPDGVTVVSAGEDETLRFWEVFGPATDGNSRMSYLQSLLSLKTSPLR</sequence>
<comment type="caution">
    <text evidence="4">The sequence shown here is derived from an EMBL/GenBank/DDBJ whole genome shotgun (WGS) entry which is preliminary data.</text>
</comment>
<evidence type="ECO:0000256" key="1">
    <source>
        <dbReference type="ARBA" id="ARBA00022574"/>
    </source>
</evidence>
<dbReference type="PROSITE" id="PS50082">
    <property type="entry name" value="WD_REPEATS_2"/>
    <property type="match status" value="1"/>
</dbReference>
<dbReference type="AlphaFoldDB" id="A0AAD4JBV6"/>
<reference evidence="4 5" key="1">
    <citation type="journal article" date="2021" name="Nat. Commun.">
        <title>Incipient diploidization of the medicinal plant Perilla within 10,000 years.</title>
        <authorList>
            <person name="Zhang Y."/>
            <person name="Shen Q."/>
            <person name="Leng L."/>
            <person name="Zhang D."/>
            <person name="Chen S."/>
            <person name="Shi Y."/>
            <person name="Ning Z."/>
            <person name="Chen S."/>
        </authorList>
    </citation>
    <scope>NUCLEOTIDE SEQUENCE [LARGE SCALE GENOMIC DNA]</scope>
    <source>
        <strain evidence="5">cv. PC099</strain>
    </source>
</reference>
<gene>
    <name evidence="4" type="ORF">C2S53_005796</name>
</gene>
<proteinExistence type="predicted"/>
<evidence type="ECO:0000256" key="2">
    <source>
        <dbReference type="ARBA" id="ARBA00022737"/>
    </source>
</evidence>
<name>A0AAD4JBV6_PERFH</name>
<dbReference type="PROSITE" id="PS00678">
    <property type="entry name" value="WD_REPEATS_1"/>
    <property type="match status" value="1"/>
</dbReference>
<dbReference type="Proteomes" id="UP001190926">
    <property type="component" value="Unassembled WGS sequence"/>
</dbReference>
<evidence type="ECO:0000256" key="3">
    <source>
        <dbReference type="PROSITE-ProRule" id="PRU00221"/>
    </source>
</evidence>
<dbReference type="InterPro" id="IPR015943">
    <property type="entry name" value="WD40/YVTN_repeat-like_dom_sf"/>
</dbReference>
<keyword evidence="1 3" id="KW-0853">WD repeat</keyword>
<dbReference type="Gene3D" id="2.130.10.10">
    <property type="entry name" value="YVTN repeat-like/Quinoprotein amine dehydrogenase"/>
    <property type="match status" value="1"/>
</dbReference>
<organism evidence="4 5">
    <name type="scientific">Perilla frutescens var. hirtella</name>
    <name type="common">Perilla citriodora</name>
    <name type="synonym">Perilla setoyensis</name>
    <dbReference type="NCBI Taxonomy" id="608512"/>
    <lineage>
        <taxon>Eukaryota</taxon>
        <taxon>Viridiplantae</taxon>
        <taxon>Streptophyta</taxon>
        <taxon>Embryophyta</taxon>
        <taxon>Tracheophyta</taxon>
        <taxon>Spermatophyta</taxon>
        <taxon>Magnoliopsida</taxon>
        <taxon>eudicotyledons</taxon>
        <taxon>Gunneridae</taxon>
        <taxon>Pentapetalae</taxon>
        <taxon>asterids</taxon>
        <taxon>lamiids</taxon>
        <taxon>Lamiales</taxon>
        <taxon>Lamiaceae</taxon>
        <taxon>Nepetoideae</taxon>
        <taxon>Elsholtzieae</taxon>
        <taxon>Perilla</taxon>
    </lineage>
</organism>
<keyword evidence="5" id="KW-1185">Reference proteome</keyword>